<dbReference type="STRING" id="330734.ABA45_13220"/>
<dbReference type="Pfam" id="PF01541">
    <property type="entry name" value="GIY-YIG"/>
    <property type="match status" value="1"/>
</dbReference>
<proteinExistence type="inferred from homology"/>
<name>A0A0H4I2R7_9GAMM</name>
<gene>
    <name evidence="3" type="ORF">ABA45_13220</name>
</gene>
<dbReference type="EMBL" id="CP011494">
    <property type="protein sequence ID" value="AKO53259.1"/>
    <property type="molecule type" value="Genomic_DNA"/>
</dbReference>
<keyword evidence="4" id="KW-1185">Reference proteome</keyword>
<dbReference type="InterPro" id="IPR000305">
    <property type="entry name" value="GIY-YIG_endonuc"/>
</dbReference>
<evidence type="ECO:0000259" key="2">
    <source>
        <dbReference type="PROSITE" id="PS50164"/>
    </source>
</evidence>
<comment type="similarity">
    <text evidence="1">Belongs to the UPF0213 family.</text>
</comment>
<dbReference type="AlphaFoldDB" id="A0A0H4I2R7"/>
<reference evidence="3 4" key="1">
    <citation type="submission" date="2015-05" db="EMBL/GenBank/DDBJ databases">
        <title>Complete genome of Marinobacter psychrophilus strain 20041T isolated from sea-ice of the Canadian Basin.</title>
        <authorList>
            <person name="Song L."/>
            <person name="Ren L."/>
            <person name="Yu Y."/>
            <person name="Wang X."/>
        </authorList>
    </citation>
    <scope>NUCLEOTIDE SEQUENCE [LARGE SCALE GENOMIC DNA]</scope>
    <source>
        <strain evidence="3 4">20041</strain>
    </source>
</reference>
<dbReference type="SUPFAM" id="SSF82771">
    <property type="entry name" value="GIY-YIG endonuclease"/>
    <property type="match status" value="1"/>
</dbReference>
<protein>
    <submittedName>
        <fullName evidence="3">Excinuclease ABC subunit C</fullName>
    </submittedName>
</protein>
<dbReference type="InterPro" id="IPR050190">
    <property type="entry name" value="UPF0213_domain"/>
</dbReference>
<dbReference type="KEGG" id="mpq:ABA45_13220"/>
<dbReference type="InterPro" id="IPR035901">
    <property type="entry name" value="GIY-YIG_endonuc_sf"/>
</dbReference>
<sequence length="94" mass="10518">MAAKWSVYLVRTAAGALYTGVSTDVERRFSEHQGSVKGARSLRGKGPLVLAFQSCVGGRAQAMKLEWRIKRWPKIRKEALCNGQLTLDDWLPDQ</sequence>
<dbReference type="CDD" id="cd10456">
    <property type="entry name" value="GIY-YIG_UPF0213"/>
    <property type="match status" value="1"/>
</dbReference>
<accession>A0A0H4I2R7</accession>
<evidence type="ECO:0000313" key="4">
    <source>
        <dbReference type="Proteomes" id="UP000036406"/>
    </source>
</evidence>
<feature type="domain" description="GIY-YIG" evidence="2">
    <location>
        <begin position="3"/>
        <end position="79"/>
    </location>
</feature>
<organism evidence="3 4">
    <name type="scientific">Marinobacter psychrophilus</name>
    <dbReference type="NCBI Taxonomy" id="330734"/>
    <lineage>
        <taxon>Bacteria</taxon>
        <taxon>Pseudomonadati</taxon>
        <taxon>Pseudomonadota</taxon>
        <taxon>Gammaproteobacteria</taxon>
        <taxon>Pseudomonadales</taxon>
        <taxon>Marinobacteraceae</taxon>
        <taxon>Marinobacter</taxon>
    </lineage>
</organism>
<dbReference type="PANTHER" id="PTHR34477:SF1">
    <property type="entry name" value="UPF0213 PROTEIN YHBQ"/>
    <property type="match status" value="1"/>
</dbReference>
<dbReference type="PATRIC" id="fig|330734.3.peg.2768"/>
<dbReference type="RefSeq" id="WP_048386815.1">
    <property type="nucleotide sequence ID" value="NZ_CP011494.1"/>
</dbReference>
<dbReference type="Proteomes" id="UP000036406">
    <property type="component" value="Chromosome"/>
</dbReference>
<evidence type="ECO:0000256" key="1">
    <source>
        <dbReference type="ARBA" id="ARBA00007435"/>
    </source>
</evidence>
<dbReference type="PANTHER" id="PTHR34477">
    <property type="entry name" value="UPF0213 PROTEIN YHBQ"/>
    <property type="match status" value="1"/>
</dbReference>
<dbReference type="Gene3D" id="3.40.1440.10">
    <property type="entry name" value="GIY-YIG endonuclease"/>
    <property type="match status" value="1"/>
</dbReference>
<dbReference type="PROSITE" id="PS50164">
    <property type="entry name" value="GIY_YIG"/>
    <property type="match status" value="1"/>
</dbReference>
<evidence type="ECO:0000313" key="3">
    <source>
        <dbReference type="EMBL" id="AKO53259.1"/>
    </source>
</evidence>